<evidence type="ECO:0000313" key="2">
    <source>
        <dbReference type="EMBL" id="KAF7344239.1"/>
    </source>
</evidence>
<accession>A0A8H6XPS3</accession>
<protein>
    <recommendedName>
        <fullName evidence="4">CxC1-like cysteine cluster associated with KDZ transposases domain-containing protein</fullName>
    </recommendedName>
</protein>
<feature type="compositionally biased region" description="Basic and acidic residues" evidence="1">
    <location>
        <begin position="748"/>
        <end position="763"/>
    </location>
</feature>
<feature type="compositionally biased region" description="Acidic residues" evidence="1">
    <location>
        <begin position="781"/>
        <end position="794"/>
    </location>
</feature>
<name>A0A8H6XPS3_9AGAR</name>
<reference evidence="2" key="1">
    <citation type="submission" date="2020-05" db="EMBL/GenBank/DDBJ databases">
        <title>Mycena genomes resolve the evolution of fungal bioluminescence.</title>
        <authorList>
            <person name="Tsai I.J."/>
        </authorList>
    </citation>
    <scope>NUCLEOTIDE SEQUENCE</scope>
    <source>
        <strain evidence="2">CCC161011</strain>
    </source>
</reference>
<evidence type="ECO:0000313" key="3">
    <source>
        <dbReference type="Proteomes" id="UP000620124"/>
    </source>
</evidence>
<evidence type="ECO:0000256" key="1">
    <source>
        <dbReference type="SAM" id="MobiDB-lite"/>
    </source>
</evidence>
<dbReference type="PROSITE" id="PS51257">
    <property type="entry name" value="PROKAR_LIPOPROTEIN"/>
    <property type="match status" value="1"/>
</dbReference>
<dbReference type="OrthoDB" id="3246730at2759"/>
<comment type="caution">
    <text evidence="2">The sequence shown here is derived from an EMBL/GenBank/DDBJ whole genome shotgun (WGS) entry which is preliminary data.</text>
</comment>
<dbReference type="PANTHER" id="PTHR33096">
    <property type="entry name" value="CXC2 DOMAIN-CONTAINING PROTEIN"/>
    <property type="match status" value="1"/>
</dbReference>
<sequence>MSSLKAARAGNRLSATLLSSSVHVTTSCHLDSGRIAKEQRSLTLTKIRLSKAEEARKEAERLEDRTDLFDDCDDFEQDVLHGRAAADISHAGKVLPSDEADCADADVMAGLRANHKQLWGRYSDTRTRKNRTQQQINAFEVQIKRMADAYLAFSLAIADDGLVASPRIPENTSVQETRKLLVVDMFSASHQGLKMIGSDAYIALACVRSGWMPCVAYFPTVVITIRALEVYPLCDIHGVAPRPWLGTQFSVAFDVYLAVRVRVDKRLEVALGRDALDWRLKNACASKELPDNCVAPGDYYLSHEEVDKWAKEGVTDVMKSFSPEAGDDEESGYTERWQNMKEEVTVRVYGMYDETGFPALCCHGFVLKVVDMIKSGELSKYPLAITAHLLNILGEIAIGYDIGCKFGKMVKVHPALKELAADKNFHALVGAFHGHGHGRLCGLDKPHDSNALASTTCYASRFHRQQAITTYLKHVNTFETYQGLSLLLCSKYKRALEIKATETTLRATMRELGVESQDVFEMWRAREKAHLCTLSKEPEEETLEMEYLQKLINLREAQERVGAILGVQVPFVPAETDASYAEAAKAMRRIEMQRWHALEVEVLPLCYKLRKHIAKSLQARSKAVKTAISRYNEAAEAMTPPKPTLDWEEVVEYAFRADFDLLREGREDIRGELWAQPAGRAVMDQHFKLLRADEEIRRLNVEICRFVTYIRDEEMECARFTALHTSRLLKLSKVPGCTANILPGNSVSRERHTPVTRDRDVEMHAPSPLPDPDAAGIPPPPEDEDVPSDDDEDGTLADAFLNIQALRQTLAASPQVAAPTRAPERFRMDACPRLVMKISRMPLRGCTPAKAGGNLGKPSMLQLGMPT</sequence>
<gene>
    <name evidence="2" type="ORF">MVEN_01715100</name>
</gene>
<dbReference type="InterPro" id="IPR040521">
    <property type="entry name" value="KDZ"/>
</dbReference>
<dbReference type="PANTHER" id="PTHR33096:SF1">
    <property type="entry name" value="CXC1-LIKE CYSTEINE CLUSTER ASSOCIATED WITH KDZ TRANSPOSASES DOMAIN-CONTAINING PROTEIN"/>
    <property type="match status" value="1"/>
</dbReference>
<dbReference type="AlphaFoldDB" id="A0A8H6XPS3"/>
<dbReference type="Proteomes" id="UP000620124">
    <property type="component" value="Unassembled WGS sequence"/>
</dbReference>
<dbReference type="Pfam" id="PF18758">
    <property type="entry name" value="KDZ"/>
    <property type="match status" value="1"/>
</dbReference>
<organism evidence="2 3">
    <name type="scientific">Mycena venus</name>
    <dbReference type="NCBI Taxonomy" id="2733690"/>
    <lineage>
        <taxon>Eukaryota</taxon>
        <taxon>Fungi</taxon>
        <taxon>Dikarya</taxon>
        <taxon>Basidiomycota</taxon>
        <taxon>Agaricomycotina</taxon>
        <taxon>Agaricomycetes</taxon>
        <taxon>Agaricomycetidae</taxon>
        <taxon>Agaricales</taxon>
        <taxon>Marasmiineae</taxon>
        <taxon>Mycenaceae</taxon>
        <taxon>Mycena</taxon>
    </lineage>
</organism>
<proteinExistence type="predicted"/>
<dbReference type="EMBL" id="JACAZI010000015">
    <property type="protein sequence ID" value="KAF7344239.1"/>
    <property type="molecule type" value="Genomic_DNA"/>
</dbReference>
<evidence type="ECO:0008006" key="4">
    <source>
        <dbReference type="Google" id="ProtNLM"/>
    </source>
</evidence>
<feature type="region of interest" description="Disordered" evidence="1">
    <location>
        <begin position="742"/>
        <end position="794"/>
    </location>
</feature>
<keyword evidence="3" id="KW-1185">Reference proteome</keyword>